<accession>A0ABW7WW91</accession>
<dbReference type="NCBIfam" id="TIGR01686">
    <property type="entry name" value="FkbH"/>
    <property type="match status" value="1"/>
</dbReference>
<evidence type="ECO:0000313" key="3">
    <source>
        <dbReference type="EMBL" id="MFI2473095.1"/>
    </source>
</evidence>
<dbReference type="InterPro" id="IPR010033">
    <property type="entry name" value="HAD_SF_ppase_IIIC"/>
</dbReference>
<dbReference type="Pfam" id="PF00550">
    <property type="entry name" value="PP-binding"/>
    <property type="match status" value="1"/>
</dbReference>
<dbReference type="NCBIfam" id="TIGR01733">
    <property type="entry name" value="AA-adenyl-dom"/>
    <property type="match status" value="1"/>
</dbReference>
<dbReference type="Pfam" id="PF00501">
    <property type="entry name" value="AMP-binding"/>
    <property type="match status" value="1"/>
</dbReference>
<proteinExistence type="predicted"/>
<dbReference type="Gene3D" id="3.40.50.12780">
    <property type="entry name" value="N-terminal domain of ligase-like"/>
    <property type="match status" value="1"/>
</dbReference>
<reference evidence="3 4" key="1">
    <citation type="submission" date="2024-10" db="EMBL/GenBank/DDBJ databases">
        <title>The Natural Products Discovery Center: Release of the First 8490 Sequenced Strains for Exploring Actinobacteria Biosynthetic Diversity.</title>
        <authorList>
            <person name="Kalkreuter E."/>
            <person name="Kautsar S.A."/>
            <person name="Yang D."/>
            <person name="Bader C.D."/>
            <person name="Teijaro C.N."/>
            <person name="Fluegel L."/>
            <person name="Davis C.M."/>
            <person name="Simpson J.R."/>
            <person name="Lauterbach L."/>
            <person name="Steele A.D."/>
            <person name="Gui C."/>
            <person name="Meng S."/>
            <person name="Li G."/>
            <person name="Viehrig K."/>
            <person name="Ye F."/>
            <person name="Su P."/>
            <person name="Kiefer A.F."/>
            <person name="Nichols A."/>
            <person name="Cepeda A.J."/>
            <person name="Yan W."/>
            <person name="Fan B."/>
            <person name="Jiang Y."/>
            <person name="Adhikari A."/>
            <person name="Zheng C.-J."/>
            <person name="Schuster L."/>
            <person name="Cowan T.M."/>
            <person name="Smanski M.J."/>
            <person name="Chevrette M.G."/>
            <person name="De Carvalho L.P.S."/>
            <person name="Shen B."/>
        </authorList>
    </citation>
    <scope>NUCLEOTIDE SEQUENCE [LARGE SCALE GENOMIC DNA]</scope>
    <source>
        <strain evidence="3 4">NPDC019275</strain>
    </source>
</reference>
<name>A0ABW7WW91_9NOCA</name>
<dbReference type="Gene3D" id="3.30.300.30">
    <property type="match status" value="1"/>
</dbReference>
<dbReference type="Gene3D" id="3.40.630.30">
    <property type="match status" value="1"/>
</dbReference>
<dbReference type="InterPro" id="IPR045851">
    <property type="entry name" value="AMP-bd_C_sf"/>
</dbReference>
<evidence type="ECO:0000259" key="2">
    <source>
        <dbReference type="PROSITE" id="PS50075"/>
    </source>
</evidence>
<dbReference type="InterPro" id="IPR010037">
    <property type="entry name" value="FkbH_domain"/>
</dbReference>
<dbReference type="EMBL" id="JBIRYO010000003">
    <property type="protein sequence ID" value="MFI2473095.1"/>
    <property type="molecule type" value="Genomic_DNA"/>
</dbReference>
<dbReference type="SUPFAM" id="SSF56784">
    <property type="entry name" value="HAD-like"/>
    <property type="match status" value="1"/>
</dbReference>
<dbReference type="InterPro" id="IPR020845">
    <property type="entry name" value="AMP-binding_CS"/>
</dbReference>
<evidence type="ECO:0000313" key="4">
    <source>
        <dbReference type="Proteomes" id="UP001611415"/>
    </source>
</evidence>
<dbReference type="InterPro" id="IPR009081">
    <property type="entry name" value="PP-bd_ACP"/>
</dbReference>
<dbReference type="PANTHER" id="PTHR45527">
    <property type="entry name" value="NONRIBOSOMAL PEPTIDE SYNTHETASE"/>
    <property type="match status" value="1"/>
</dbReference>
<organism evidence="3 4">
    <name type="scientific">Nocardia xishanensis</name>
    <dbReference type="NCBI Taxonomy" id="238964"/>
    <lineage>
        <taxon>Bacteria</taxon>
        <taxon>Bacillati</taxon>
        <taxon>Actinomycetota</taxon>
        <taxon>Actinomycetes</taxon>
        <taxon>Mycobacteriales</taxon>
        <taxon>Nocardiaceae</taxon>
        <taxon>Nocardia</taxon>
    </lineage>
</organism>
<dbReference type="InterPro" id="IPR025110">
    <property type="entry name" value="AMP-bd_C"/>
</dbReference>
<dbReference type="PROSITE" id="PS50075">
    <property type="entry name" value="CARRIER"/>
    <property type="match status" value="1"/>
</dbReference>
<dbReference type="NCBIfam" id="TIGR01681">
    <property type="entry name" value="HAD-SF-IIIC"/>
    <property type="match status" value="1"/>
</dbReference>
<dbReference type="InterPro" id="IPR010071">
    <property type="entry name" value="AA_adenyl_dom"/>
</dbReference>
<comment type="caution">
    <text evidence="3">The sequence shown here is derived from an EMBL/GenBank/DDBJ whole genome shotgun (WGS) entry which is preliminary data.</text>
</comment>
<dbReference type="PROSITE" id="PS00455">
    <property type="entry name" value="AMP_BINDING"/>
    <property type="match status" value="1"/>
</dbReference>
<keyword evidence="4" id="KW-1185">Reference proteome</keyword>
<dbReference type="InterPro" id="IPR036412">
    <property type="entry name" value="HAD-like_sf"/>
</dbReference>
<sequence>MNAIVKCLVWDLDDTLWDGVVLEGDARAPRMEARKTLALLDERGIVHAIASRGEPAPALAHLSAHGLEDMFCATQIGWATKSEAVRHISESLNIGLDAVAFIDNDPVERAEVASALPQVRCYAAEDVAGLPDLAEFSPVVVTQDARERRQRYRAEARRRTSEQSFAGSNAEFLLGLGLVMTVRRAREADLERAHELTVRTHQLNTTGRTFDIEQLRELSASATHEMLIATLRDRFGEYGAIGLAVTEFRGTDSVLLLMLMSCRVMSRGVGGALLAHLIERASARGQRCVAEFVPTEVNRVMLVTLRFAGFAVLEQDSRRALLGHDGRTAVPNTAHVLVRSADAPTPPGDLIGGLLRRAGEFPDRIALISGGATLTYRELDSRTAGLAGRLVGAGVRPGDVVLLLLRQDAWTLVAMLAALRAGAAWCLVEPGRASAQVRALVDDLPCTAVVFDEYAAHTSIDEVEALLGPTRPALVPLGATSPTGPLPAPPPATAPAYVITTSGSTGAPKAVVVSRGNLAAMIAGRDYPCAEGELVTLSTCPLTADAALLFGPWALTRGGTVVVPTHRELPDAAAVGALAARSRVSHLVATPSYYRLLLPRLAEAATTPTVVALAGETLSPSLAARHRELLPGTVLMNEYGPTEATVTCVWHVVTDTGTVPIGRPLPGNTARVLGPKLTAMTGGDVGELYVGGDQITLGYAARPGLTATRFVADPFADEPGARMYRTGDLARLTAAGEIDYLGRADGQVQIRGARVERHAVEAVLETHPGVSHAVTVVRIGRDEIAELVAFIVPAVGTAPPGRRELARHCAERLSPLEVPSRFVPIDTIPIAAAGKLDEAALLAMADDPPLPGPSRHDWTTGQREIAELWSAALEHDDFDLDDSFFELGGNSHRVVVLHLLLEQHRPGAVRVGQLFDLRTIRDQADALATSGTESPEPAEPSVPISTRAFEL</sequence>
<dbReference type="RefSeq" id="WP_397091644.1">
    <property type="nucleotide sequence ID" value="NZ_JBIRYO010000003.1"/>
</dbReference>
<dbReference type="Gene3D" id="3.40.50.1000">
    <property type="entry name" value="HAD superfamily/HAD-like"/>
    <property type="match status" value="1"/>
</dbReference>
<dbReference type="Pfam" id="PF13193">
    <property type="entry name" value="AMP-binding_C"/>
    <property type="match status" value="1"/>
</dbReference>
<evidence type="ECO:0000256" key="1">
    <source>
        <dbReference type="SAM" id="MobiDB-lite"/>
    </source>
</evidence>
<dbReference type="Gene3D" id="1.10.1200.10">
    <property type="entry name" value="ACP-like"/>
    <property type="match status" value="1"/>
</dbReference>
<feature type="region of interest" description="Disordered" evidence="1">
    <location>
        <begin position="926"/>
        <end position="951"/>
    </location>
</feature>
<dbReference type="SUPFAM" id="SSF55729">
    <property type="entry name" value="Acyl-CoA N-acyltransferases (Nat)"/>
    <property type="match status" value="1"/>
</dbReference>
<dbReference type="InterPro" id="IPR042099">
    <property type="entry name" value="ANL_N_sf"/>
</dbReference>
<protein>
    <submittedName>
        <fullName evidence="3">Amino acid adenylation domain-containing protein</fullName>
    </submittedName>
</protein>
<dbReference type="CDD" id="cd05930">
    <property type="entry name" value="A_NRPS"/>
    <property type="match status" value="1"/>
</dbReference>
<gene>
    <name evidence="3" type="ORF">ACH49W_06915</name>
</gene>
<dbReference type="SUPFAM" id="SSF47336">
    <property type="entry name" value="ACP-like"/>
    <property type="match status" value="1"/>
</dbReference>
<feature type="domain" description="Carrier" evidence="2">
    <location>
        <begin position="856"/>
        <end position="931"/>
    </location>
</feature>
<dbReference type="InterPro" id="IPR023214">
    <property type="entry name" value="HAD_sf"/>
</dbReference>
<dbReference type="SUPFAM" id="SSF56801">
    <property type="entry name" value="Acetyl-CoA synthetase-like"/>
    <property type="match status" value="1"/>
</dbReference>
<dbReference type="InterPro" id="IPR000873">
    <property type="entry name" value="AMP-dep_synth/lig_dom"/>
</dbReference>
<dbReference type="PANTHER" id="PTHR45527:SF1">
    <property type="entry name" value="FATTY ACID SYNTHASE"/>
    <property type="match status" value="1"/>
</dbReference>
<dbReference type="InterPro" id="IPR036736">
    <property type="entry name" value="ACP-like_sf"/>
</dbReference>
<dbReference type="Proteomes" id="UP001611415">
    <property type="component" value="Unassembled WGS sequence"/>
</dbReference>
<dbReference type="InterPro" id="IPR016181">
    <property type="entry name" value="Acyl_CoA_acyltransferase"/>
</dbReference>